<sequence>AYSFITVSGIEYTAYFICCSNYDKSLENTFMFNFEHKGERAAKTSDPRIRETILCIIELFFQNNRNSMIYICDSLDGRELCRKRLFDIWGNECRDRFRHIHKEELHEEGEYYTLCSSLLVHVENPDMEQVIQSFVRLKEMLI</sequence>
<proteinExistence type="predicted"/>
<dbReference type="Pfam" id="PF19666">
    <property type="entry name" value="DUF6169"/>
    <property type="match status" value="1"/>
</dbReference>
<gene>
    <name evidence="1" type="ORF">ACFO6W_26460</name>
</gene>
<dbReference type="EMBL" id="JBHSGN010000235">
    <property type="protein sequence ID" value="MFC4677227.1"/>
    <property type="molecule type" value="Genomic_DNA"/>
</dbReference>
<protein>
    <submittedName>
        <fullName evidence="1">DUF6169 family protein</fullName>
    </submittedName>
</protein>
<keyword evidence="2" id="KW-1185">Reference proteome</keyword>
<accession>A0ABV9L4Q7</accession>
<evidence type="ECO:0000313" key="1">
    <source>
        <dbReference type="EMBL" id="MFC4677227.1"/>
    </source>
</evidence>
<evidence type="ECO:0000313" key="2">
    <source>
        <dbReference type="Proteomes" id="UP001596023"/>
    </source>
</evidence>
<name>A0ABV9L4Q7_9BACT</name>
<feature type="non-terminal residue" evidence="1">
    <location>
        <position position="1"/>
    </location>
</feature>
<reference evidence="2" key="1">
    <citation type="journal article" date="2019" name="Int. J. Syst. Evol. Microbiol.">
        <title>The Global Catalogue of Microorganisms (GCM) 10K type strain sequencing project: providing services to taxonomists for standard genome sequencing and annotation.</title>
        <authorList>
            <consortium name="The Broad Institute Genomics Platform"/>
            <consortium name="The Broad Institute Genome Sequencing Center for Infectious Disease"/>
            <person name="Wu L."/>
            <person name="Ma J."/>
        </authorList>
    </citation>
    <scope>NUCLEOTIDE SEQUENCE [LARGE SCALE GENOMIC DNA]</scope>
    <source>
        <strain evidence="2">CCUG 66188</strain>
    </source>
</reference>
<dbReference type="RefSeq" id="WP_380002190.1">
    <property type="nucleotide sequence ID" value="NZ_JBHSGN010000235.1"/>
</dbReference>
<organism evidence="1 2">
    <name type="scientific">Dysgonomonas termitidis</name>
    <dbReference type="NCBI Taxonomy" id="1516126"/>
    <lineage>
        <taxon>Bacteria</taxon>
        <taxon>Pseudomonadati</taxon>
        <taxon>Bacteroidota</taxon>
        <taxon>Bacteroidia</taxon>
        <taxon>Bacteroidales</taxon>
        <taxon>Dysgonomonadaceae</taxon>
        <taxon>Dysgonomonas</taxon>
    </lineage>
</organism>
<dbReference type="Proteomes" id="UP001596023">
    <property type="component" value="Unassembled WGS sequence"/>
</dbReference>
<dbReference type="InterPro" id="IPR046167">
    <property type="entry name" value="DUF6169"/>
</dbReference>
<comment type="caution">
    <text evidence="1">The sequence shown here is derived from an EMBL/GenBank/DDBJ whole genome shotgun (WGS) entry which is preliminary data.</text>
</comment>